<keyword evidence="13" id="KW-1185">Reference proteome</keyword>
<evidence type="ECO:0000313" key="13">
    <source>
        <dbReference type="Proteomes" id="UP001608902"/>
    </source>
</evidence>
<evidence type="ECO:0000256" key="1">
    <source>
        <dbReference type="ARBA" id="ARBA00004323"/>
    </source>
</evidence>
<evidence type="ECO:0000256" key="8">
    <source>
        <dbReference type="ARBA" id="ARBA00023034"/>
    </source>
</evidence>
<name>A0ABD6EBR0_9BILA</name>
<dbReference type="InterPro" id="IPR027417">
    <property type="entry name" value="P-loop_NTPase"/>
</dbReference>
<comment type="subcellular location">
    <subcellularLocation>
        <location evidence="1">Golgi apparatus membrane</location>
        <topology evidence="1">Single-pass type II membrane protein</topology>
    </subcellularLocation>
</comment>
<dbReference type="AlphaFoldDB" id="A0ABD6EBR0"/>
<evidence type="ECO:0000256" key="7">
    <source>
        <dbReference type="ARBA" id="ARBA00022989"/>
    </source>
</evidence>
<reference evidence="12 13" key="1">
    <citation type="submission" date="2024-08" db="EMBL/GenBank/DDBJ databases">
        <title>Gnathostoma spinigerum genome.</title>
        <authorList>
            <person name="Gonzalez-Bertolin B."/>
            <person name="Monzon S."/>
            <person name="Zaballos A."/>
            <person name="Jimenez P."/>
            <person name="Dekumyoy P."/>
            <person name="Varona S."/>
            <person name="Cuesta I."/>
            <person name="Sumanam S."/>
            <person name="Adisakwattana P."/>
            <person name="Gasser R.B."/>
            <person name="Hernandez-Gonzalez A."/>
            <person name="Young N.D."/>
            <person name="Perteguer M.J."/>
        </authorList>
    </citation>
    <scope>NUCLEOTIDE SEQUENCE [LARGE SCALE GENOMIC DNA]</scope>
    <source>
        <strain evidence="12">AL3</strain>
        <tissue evidence="12">Liver</tissue>
    </source>
</reference>
<evidence type="ECO:0000256" key="11">
    <source>
        <dbReference type="ARBA" id="ARBA00023180"/>
    </source>
</evidence>
<dbReference type="InterPro" id="IPR007734">
    <property type="entry name" value="Heparan_SO4_2-O-STrfase"/>
</dbReference>
<keyword evidence="4" id="KW-0808">Transferase</keyword>
<evidence type="ECO:0000256" key="3">
    <source>
        <dbReference type="ARBA" id="ARBA00011233"/>
    </source>
</evidence>
<evidence type="ECO:0000256" key="4">
    <source>
        <dbReference type="ARBA" id="ARBA00022679"/>
    </source>
</evidence>
<dbReference type="GO" id="GO:0015012">
    <property type="term" value="P:heparan sulfate proteoglycan biosynthetic process"/>
    <property type="evidence" value="ECO:0007669"/>
    <property type="project" value="UniProtKB-ARBA"/>
</dbReference>
<accession>A0ABD6EBR0</accession>
<keyword evidence="10" id="KW-1015">Disulfide bond</keyword>
<dbReference type="FunFam" id="3.40.50.300:FF:001418">
    <property type="entry name" value="Heparan sulfate 2-o-sulfotransferase"/>
    <property type="match status" value="1"/>
</dbReference>
<proteinExistence type="inferred from homology"/>
<evidence type="ECO:0000256" key="5">
    <source>
        <dbReference type="ARBA" id="ARBA00022692"/>
    </source>
</evidence>
<keyword evidence="9" id="KW-0472">Membrane</keyword>
<evidence type="ECO:0008006" key="14">
    <source>
        <dbReference type="Google" id="ProtNLM"/>
    </source>
</evidence>
<dbReference type="Gene3D" id="3.40.50.300">
    <property type="entry name" value="P-loop containing nucleotide triphosphate hydrolases"/>
    <property type="match status" value="1"/>
</dbReference>
<dbReference type="GO" id="GO:0000139">
    <property type="term" value="C:Golgi membrane"/>
    <property type="evidence" value="ECO:0007669"/>
    <property type="project" value="UniProtKB-SubCell"/>
</dbReference>
<evidence type="ECO:0000256" key="10">
    <source>
        <dbReference type="ARBA" id="ARBA00023157"/>
    </source>
</evidence>
<dbReference type="Pfam" id="PF03567">
    <property type="entry name" value="Sulfotransfer_2"/>
    <property type="match status" value="1"/>
</dbReference>
<gene>
    <name evidence="12" type="ORF">AB6A40_000434</name>
</gene>
<dbReference type="GO" id="GO:0004394">
    <property type="term" value="F:heparan sulfate 2-sulfotransferase activity"/>
    <property type="evidence" value="ECO:0007669"/>
    <property type="project" value="UniProtKB-ARBA"/>
</dbReference>
<dbReference type="PANTHER" id="PTHR12129">
    <property type="entry name" value="HEPARAN SULFATE 2-O-SULFOTRANSFERASE"/>
    <property type="match status" value="1"/>
</dbReference>
<dbReference type="Proteomes" id="UP001608902">
    <property type="component" value="Unassembled WGS sequence"/>
</dbReference>
<sequence>MSRNQYCLVVLAFCALALIVINVEINRFLYSETSERLEKTDTNQMIVIYNRIPKTGSTTLTNAVMYDLCRRNGFSVIHLNMTSNRYMINLADQQRFISNITAWKTHLPAVYHGHVAFVDFTRFGYPNPVYINVVREPLERLLSYYYFLRYGDNYRVGLKRSRAGKNETFDGCIKRGGRDCDIKQIWLQIPYFCGTHHFCSEVGSERALAVAKQNLVNHYLVVGLTEKLREFIEVLEKVLPKFFNGALKHFDSLNERRSHLRSTKKKIPPNEATLEIVRSNVVYQMELDFYNFASDQFNVVRSRMMNHDQTEYLPQQFHYEKIKS</sequence>
<dbReference type="EMBL" id="JBGFUD010000118">
    <property type="protein sequence ID" value="MFH4973725.1"/>
    <property type="molecule type" value="Genomic_DNA"/>
</dbReference>
<evidence type="ECO:0000256" key="2">
    <source>
        <dbReference type="ARBA" id="ARBA00010569"/>
    </source>
</evidence>
<evidence type="ECO:0000313" key="12">
    <source>
        <dbReference type="EMBL" id="MFH4973725.1"/>
    </source>
</evidence>
<comment type="subunit">
    <text evidence="3">Homotrimer.</text>
</comment>
<keyword evidence="5" id="KW-0812">Transmembrane</keyword>
<keyword evidence="11" id="KW-0325">Glycoprotein</keyword>
<comment type="caution">
    <text evidence="12">The sequence shown here is derived from an EMBL/GenBank/DDBJ whole genome shotgun (WGS) entry which is preliminary data.</text>
</comment>
<protein>
    <recommendedName>
        <fullName evidence="14">Heparan sulfate 2-O-sulfotransferase</fullName>
    </recommendedName>
</protein>
<keyword evidence="8" id="KW-0333">Golgi apparatus</keyword>
<evidence type="ECO:0000256" key="6">
    <source>
        <dbReference type="ARBA" id="ARBA00022968"/>
    </source>
</evidence>
<keyword evidence="6" id="KW-0735">Signal-anchor</keyword>
<comment type="similarity">
    <text evidence="2">Belongs to the sulfotransferase 3 family.</text>
</comment>
<organism evidence="12 13">
    <name type="scientific">Gnathostoma spinigerum</name>
    <dbReference type="NCBI Taxonomy" id="75299"/>
    <lineage>
        <taxon>Eukaryota</taxon>
        <taxon>Metazoa</taxon>
        <taxon>Ecdysozoa</taxon>
        <taxon>Nematoda</taxon>
        <taxon>Chromadorea</taxon>
        <taxon>Rhabditida</taxon>
        <taxon>Spirurina</taxon>
        <taxon>Gnathostomatomorpha</taxon>
        <taxon>Gnathostomatoidea</taxon>
        <taxon>Gnathostomatidae</taxon>
        <taxon>Gnathostoma</taxon>
    </lineage>
</organism>
<dbReference type="SUPFAM" id="SSF52540">
    <property type="entry name" value="P-loop containing nucleoside triphosphate hydrolases"/>
    <property type="match status" value="1"/>
</dbReference>
<evidence type="ECO:0000256" key="9">
    <source>
        <dbReference type="ARBA" id="ARBA00023136"/>
    </source>
</evidence>
<dbReference type="PANTHER" id="PTHR12129:SF17">
    <property type="entry name" value="HEPARAN SULFATE 2-O-SULFOTRANSFERASE 1"/>
    <property type="match status" value="1"/>
</dbReference>
<keyword evidence="7" id="KW-1133">Transmembrane helix</keyword>
<dbReference type="InterPro" id="IPR005331">
    <property type="entry name" value="Sulfotransferase"/>
</dbReference>